<organism evidence="1 2">
    <name type="scientific">Pseudomonas fluorescens</name>
    <dbReference type="NCBI Taxonomy" id="294"/>
    <lineage>
        <taxon>Bacteria</taxon>
        <taxon>Pseudomonadati</taxon>
        <taxon>Pseudomonadota</taxon>
        <taxon>Gammaproteobacteria</taxon>
        <taxon>Pseudomonadales</taxon>
        <taxon>Pseudomonadaceae</taxon>
        <taxon>Pseudomonas</taxon>
    </lineage>
</organism>
<name>A0A109LD26_PSEFL</name>
<sequence>MTRRTKLNAYSTAQALLINADLYAEEKGREMSRFRFTRQGLRMISGWSRLSVPFLSELLGELDSMGWTAVELADSEFAVIQTSKLSVWPRLGWGRLKPLLRSEDPEQALDDAFEERFPDFESELSLED</sequence>
<accession>A0A109LD26</accession>
<dbReference type="Proteomes" id="UP000061348">
    <property type="component" value="Unassembled WGS sequence"/>
</dbReference>
<gene>
    <name evidence="1" type="ORF">PFLmoz3_05032</name>
</gene>
<dbReference type="RefSeq" id="WP_060765010.1">
    <property type="nucleotide sequence ID" value="NZ_LCYA01000134.1"/>
</dbReference>
<proteinExistence type="predicted"/>
<protein>
    <submittedName>
        <fullName evidence="1">Uncharacterized protein</fullName>
    </submittedName>
</protein>
<comment type="caution">
    <text evidence="1">The sequence shown here is derived from an EMBL/GenBank/DDBJ whole genome shotgun (WGS) entry which is preliminary data.</text>
</comment>
<evidence type="ECO:0000313" key="2">
    <source>
        <dbReference type="Proteomes" id="UP000061348"/>
    </source>
</evidence>
<evidence type="ECO:0000313" key="1">
    <source>
        <dbReference type="EMBL" id="KWV85323.1"/>
    </source>
</evidence>
<reference evidence="1 2" key="1">
    <citation type="submission" date="2015-05" db="EMBL/GenBank/DDBJ databases">
        <title>A genomic and transcriptomic approach to investigate the blue pigment phenotype in Pseudomonas fluorescens.</title>
        <authorList>
            <person name="Andreani N.A."/>
            <person name="Cardazzo B."/>
        </authorList>
    </citation>
    <scope>NUCLEOTIDE SEQUENCE [LARGE SCALE GENOMIC DNA]</scope>
    <source>
        <strain evidence="1 2">Ps_22</strain>
    </source>
</reference>
<dbReference type="PATRIC" id="fig|294.194.peg.5576"/>
<dbReference type="AlphaFoldDB" id="A0A109LD26"/>
<dbReference type="EMBL" id="LCYA01000134">
    <property type="protein sequence ID" value="KWV85323.1"/>
    <property type="molecule type" value="Genomic_DNA"/>
</dbReference>